<feature type="compositionally biased region" description="Polar residues" evidence="1">
    <location>
        <begin position="25"/>
        <end position="34"/>
    </location>
</feature>
<dbReference type="AlphaFoldDB" id="A0A507R2T4"/>
<dbReference type="STRING" id="5098.A0A507R2T4"/>
<dbReference type="EMBL" id="VIFY01000019">
    <property type="protein sequence ID" value="TQB75475.1"/>
    <property type="molecule type" value="Genomic_DNA"/>
</dbReference>
<comment type="caution">
    <text evidence="2">The sequence shown here is derived from an EMBL/GenBank/DDBJ whole genome shotgun (WGS) entry which is preliminary data.</text>
</comment>
<keyword evidence="3" id="KW-1185">Reference proteome</keyword>
<reference evidence="2 3" key="1">
    <citation type="submission" date="2019-06" db="EMBL/GenBank/DDBJ databases">
        <title>Wine fermentation using esterase from Monascus purpureus.</title>
        <authorList>
            <person name="Geng C."/>
            <person name="Zhang Y."/>
        </authorList>
    </citation>
    <scope>NUCLEOTIDE SEQUENCE [LARGE SCALE GENOMIC DNA]</scope>
    <source>
        <strain evidence="2">HQ1</strain>
    </source>
</reference>
<organism evidence="2 3">
    <name type="scientific">Monascus purpureus</name>
    <name type="common">Red mold</name>
    <name type="synonym">Monascus anka</name>
    <dbReference type="NCBI Taxonomy" id="5098"/>
    <lineage>
        <taxon>Eukaryota</taxon>
        <taxon>Fungi</taxon>
        <taxon>Dikarya</taxon>
        <taxon>Ascomycota</taxon>
        <taxon>Pezizomycotina</taxon>
        <taxon>Eurotiomycetes</taxon>
        <taxon>Eurotiomycetidae</taxon>
        <taxon>Eurotiales</taxon>
        <taxon>Aspergillaceae</taxon>
        <taxon>Monascus</taxon>
    </lineage>
</organism>
<proteinExistence type="predicted"/>
<evidence type="ECO:0000256" key="1">
    <source>
        <dbReference type="SAM" id="MobiDB-lite"/>
    </source>
</evidence>
<accession>A0A507R2T4</accession>
<evidence type="ECO:0000313" key="3">
    <source>
        <dbReference type="Proteomes" id="UP000319663"/>
    </source>
</evidence>
<protein>
    <submittedName>
        <fullName evidence="2">Uncharacterized protein</fullName>
    </submittedName>
</protein>
<name>A0A507R2T4_MONPU</name>
<feature type="region of interest" description="Disordered" evidence="1">
    <location>
        <begin position="25"/>
        <end position="60"/>
    </location>
</feature>
<feature type="compositionally biased region" description="Low complexity" evidence="1">
    <location>
        <begin position="79"/>
        <end position="94"/>
    </location>
</feature>
<feature type="region of interest" description="Disordered" evidence="1">
    <location>
        <begin position="79"/>
        <end position="109"/>
    </location>
</feature>
<evidence type="ECO:0000313" key="2">
    <source>
        <dbReference type="EMBL" id="TQB75475.1"/>
    </source>
</evidence>
<gene>
    <name evidence="2" type="ORF">MPDQ_002768</name>
</gene>
<sequence length="275" mass="30131">MSENQELLAKIGQLAGQINKHKNQTQNLYNNDPSAGQYVSRHTSPRPHPGWTPYRGRPYPRRPVAPHRNRTLVLNNAVAAGSTPSSASSAGTATDNEGEVRSSTPGSGWVAKRDRHMQLINSAIYDKEAQARTKALEESRKLKAQKRTQIEEAKVLRYAQGAGRKFPISVTPQTAATSQPSAGYQIFVDGIPFRISRGGSKLIRLSSAIPTRIEVRQGASLPFTIDDPKTANNTPKKATIAGLPFVRSKNGNLHRLGAVTSKRWESICQYVAELQ</sequence>
<dbReference type="Proteomes" id="UP000319663">
    <property type="component" value="Unassembled WGS sequence"/>
</dbReference>